<evidence type="ECO:0000313" key="5">
    <source>
        <dbReference type="EMBL" id="HGW92796.1"/>
    </source>
</evidence>
<dbReference type="PANTHER" id="PTHR42756">
    <property type="entry name" value="TRANSCRIPTIONAL REGULATOR, MARR"/>
    <property type="match status" value="1"/>
</dbReference>
<accession>A0A832M3Y6</accession>
<dbReference type="SMART" id="SM00347">
    <property type="entry name" value="HTH_MARR"/>
    <property type="match status" value="1"/>
</dbReference>
<keyword evidence="1" id="KW-0805">Transcription regulation</keyword>
<protein>
    <submittedName>
        <fullName evidence="5">MarR family transcriptional regulator</fullName>
    </submittedName>
</protein>
<dbReference type="GO" id="GO:0003677">
    <property type="term" value="F:DNA binding"/>
    <property type="evidence" value="ECO:0007669"/>
    <property type="project" value="UniProtKB-KW"/>
</dbReference>
<reference evidence="5" key="1">
    <citation type="journal article" date="2020" name="mSystems">
        <title>Genome- and Community-Level Interaction Insights into Carbon Utilization and Element Cycling Functions of Hydrothermarchaeota in Hydrothermal Sediment.</title>
        <authorList>
            <person name="Zhou Z."/>
            <person name="Liu Y."/>
            <person name="Xu W."/>
            <person name="Pan J."/>
            <person name="Luo Z.H."/>
            <person name="Li M."/>
        </authorList>
    </citation>
    <scope>NUCLEOTIDE SEQUENCE [LARGE SCALE GENOMIC DNA]</scope>
    <source>
        <strain evidence="5">SpSt-402</strain>
    </source>
</reference>
<dbReference type="GO" id="GO:0003700">
    <property type="term" value="F:DNA-binding transcription factor activity"/>
    <property type="evidence" value="ECO:0007669"/>
    <property type="project" value="InterPro"/>
</dbReference>
<evidence type="ECO:0000256" key="3">
    <source>
        <dbReference type="ARBA" id="ARBA00023163"/>
    </source>
</evidence>
<proteinExistence type="predicted"/>
<dbReference type="PROSITE" id="PS50995">
    <property type="entry name" value="HTH_MARR_2"/>
    <property type="match status" value="1"/>
</dbReference>
<dbReference type="PRINTS" id="PR00598">
    <property type="entry name" value="HTHMARR"/>
</dbReference>
<dbReference type="EMBL" id="DSRD01000046">
    <property type="protein sequence ID" value="HGW92796.1"/>
    <property type="molecule type" value="Genomic_DNA"/>
</dbReference>
<dbReference type="InterPro" id="IPR036390">
    <property type="entry name" value="WH_DNA-bd_sf"/>
</dbReference>
<dbReference type="Gene3D" id="1.10.10.10">
    <property type="entry name" value="Winged helix-like DNA-binding domain superfamily/Winged helix DNA-binding domain"/>
    <property type="match status" value="1"/>
</dbReference>
<keyword evidence="3" id="KW-0804">Transcription</keyword>
<dbReference type="InterPro" id="IPR000835">
    <property type="entry name" value="HTH_MarR-typ"/>
</dbReference>
<name>A0A832M3Y6_9CYAN</name>
<feature type="domain" description="HTH marR-type" evidence="4">
    <location>
        <begin position="24"/>
        <end position="159"/>
    </location>
</feature>
<sequence>MELDAVDKILQQWQRERPDLDTSSMGLLGRMARLAKHIDRSIQSTVSEFGLNPGEFDVLATLRRSGSPYQLSPTDLFNALMVTSGTMTHRIDQLERAGWVKRIPDPGDRRGTLIVLTDQGLQLIDQAVEAHVENGHAIFSVLEKSERESLMRLLRKLLLSFELK</sequence>
<dbReference type="InterPro" id="IPR036388">
    <property type="entry name" value="WH-like_DNA-bd_sf"/>
</dbReference>
<organism evidence="5">
    <name type="scientific">Oscillatoriales cyanobacterium SpSt-402</name>
    <dbReference type="NCBI Taxonomy" id="2282168"/>
    <lineage>
        <taxon>Bacteria</taxon>
        <taxon>Bacillati</taxon>
        <taxon>Cyanobacteriota</taxon>
        <taxon>Cyanophyceae</taxon>
        <taxon>Oscillatoriophycideae</taxon>
        <taxon>Oscillatoriales</taxon>
    </lineage>
</organism>
<evidence type="ECO:0000259" key="4">
    <source>
        <dbReference type="PROSITE" id="PS50995"/>
    </source>
</evidence>
<evidence type="ECO:0000256" key="1">
    <source>
        <dbReference type="ARBA" id="ARBA00023015"/>
    </source>
</evidence>
<dbReference type="AlphaFoldDB" id="A0A832M3Y6"/>
<dbReference type="PANTHER" id="PTHR42756:SF1">
    <property type="entry name" value="TRANSCRIPTIONAL REPRESSOR OF EMRAB OPERON"/>
    <property type="match status" value="1"/>
</dbReference>
<dbReference type="Pfam" id="PF01047">
    <property type="entry name" value="MarR"/>
    <property type="match status" value="1"/>
</dbReference>
<gene>
    <name evidence="5" type="ORF">ENR47_00725</name>
</gene>
<keyword evidence="2" id="KW-0238">DNA-binding</keyword>
<evidence type="ECO:0000256" key="2">
    <source>
        <dbReference type="ARBA" id="ARBA00023125"/>
    </source>
</evidence>
<dbReference type="SUPFAM" id="SSF46785">
    <property type="entry name" value="Winged helix' DNA-binding domain"/>
    <property type="match status" value="1"/>
</dbReference>
<comment type="caution">
    <text evidence="5">The sequence shown here is derived from an EMBL/GenBank/DDBJ whole genome shotgun (WGS) entry which is preliminary data.</text>
</comment>